<name>A0A0H3GKS3_KLEPH</name>
<protein>
    <recommendedName>
        <fullName evidence="3">Phage tail protein</fullName>
    </recommendedName>
</protein>
<dbReference type="AlphaFoldDB" id="A0A0H3GKS3"/>
<dbReference type="STRING" id="1125630.KPHS_17470"/>
<dbReference type="EMBL" id="CP003200">
    <property type="protein sequence ID" value="AEW60445.1"/>
    <property type="molecule type" value="Genomic_DNA"/>
</dbReference>
<evidence type="ECO:0000313" key="1">
    <source>
        <dbReference type="EMBL" id="AEW60445.1"/>
    </source>
</evidence>
<proteinExistence type="predicted"/>
<reference evidence="1 2" key="1">
    <citation type="journal article" date="2012" name="J. Bacteriol.">
        <title>Complete genome sequence of Klebsiella pneumoniae subsp. pneumoniae HS11286, a multidrug-resistant strain isolated from human sputum.</title>
        <authorList>
            <person name="Liu P."/>
            <person name="Li P."/>
            <person name="Jiang X."/>
            <person name="Bi D."/>
            <person name="Xie Y."/>
            <person name="Tai C."/>
            <person name="Deng Z."/>
            <person name="Rajakumar K."/>
            <person name="Ou H.Y."/>
        </authorList>
    </citation>
    <scope>NUCLEOTIDE SEQUENCE [LARGE SCALE GENOMIC DNA]</scope>
    <source>
        <strain evidence="1 2">HS11286</strain>
    </source>
</reference>
<dbReference type="HOGENOM" id="CLU_3291132_0_0_6"/>
<dbReference type="PATRIC" id="fig|1125630.4.peg.1700"/>
<keyword evidence="2" id="KW-1185">Reference proteome</keyword>
<dbReference type="KEGG" id="kpm:KPHS_17470"/>
<gene>
    <name evidence="1" type="ordered locus">KPHS_17470</name>
</gene>
<dbReference type="GeneID" id="11846762"/>
<evidence type="ECO:0000313" key="2">
    <source>
        <dbReference type="Proteomes" id="UP000007841"/>
    </source>
</evidence>
<dbReference type="RefSeq" id="YP_005226047.1">
    <property type="nucleotide sequence ID" value="NC_016845.1"/>
</dbReference>
<dbReference type="Proteomes" id="UP000007841">
    <property type="component" value="Chromosome"/>
</dbReference>
<organism evidence="1 2">
    <name type="scientific">Klebsiella pneumoniae subsp. pneumoniae (strain HS11286)</name>
    <dbReference type="NCBI Taxonomy" id="1125630"/>
    <lineage>
        <taxon>Bacteria</taxon>
        <taxon>Pseudomonadati</taxon>
        <taxon>Pseudomonadota</taxon>
        <taxon>Gammaproteobacteria</taxon>
        <taxon>Enterobacterales</taxon>
        <taxon>Enterobacteriaceae</taxon>
        <taxon>Klebsiella/Raoultella group</taxon>
        <taxon>Klebsiella</taxon>
        <taxon>Klebsiella pneumoniae complex</taxon>
    </lineage>
</organism>
<evidence type="ECO:0008006" key="3">
    <source>
        <dbReference type="Google" id="ProtNLM"/>
    </source>
</evidence>
<accession>A0A0H3GKS3</accession>
<sequence>MSDKNLRLQVVLNAVDKLTRPLKKCAGWLEGAGLRHPADP</sequence>
<dbReference type="RefSeq" id="WP_014342961.1">
    <property type="nucleotide sequence ID" value="NC_016845.1"/>
</dbReference>